<accession>A0A645F525</accession>
<dbReference type="EMBL" id="VSSQ01054587">
    <property type="protein sequence ID" value="MPN08529.1"/>
    <property type="molecule type" value="Genomic_DNA"/>
</dbReference>
<organism evidence="1">
    <name type="scientific">bioreactor metagenome</name>
    <dbReference type="NCBI Taxonomy" id="1076179"/>
    <lineage>
        <taxon>unclassified sequences</taxon>
        <taxon>metagenomes</taxon>
        <taxon>ecological metagenomes</taxon>
    </lineage>
</organism>
<reference evidence="1" key="1">
    <citation type="submission" date="2019-08" db="EMBL/GenBank/DDBJ databases">
        <authorList>
            <person name="Kucharzyk K."/>
            <person name="Murdoch R.W."/>
            <person name="Higgins S."/>
            <person name="Loffler F."/>
        </authorList>
    </citation>
    <scope>NUCLEOTIDE SEQUENCE</scope>
</reference>
<evidence type="ECO:0000313" key="1">
    <source>
        <dbReference type="EMBL" id="MPN08529.1"/>
    </source>
</evidence>
<name>A0A645F525_9ZZZZ</name>
<sequence length="90" mass="9986">MIALEDQAFFCCLCLCHIPADNHSPQRITILVNDGSIAVATNPSLLRISFLKDVLLGSRLAGECKIRRPLFGGKDFPILSISLEIEFERL</sequence>
<gene>
    <name evidence="1" type="ORF">SDC9_155812</name>
</gene>
<protein>
    <submittedName>
        <fullName evidence="1">Uncharacterized protein</fullName>
    </submittedName>
</protein>
<comment type="caution">
    <text evidence="1">The sequence shown here is derived from an EMBL/GenBank/DDBJ whole genome shotgun (WGS) entry which is preliminary data.</text>
</comment>
<dbReference type="AlphaFoldDB" id="A0A645F525"/>
<proteinExistence type="predicted"/>